<name>A0A7C0YBJ6_9BACT</name>
<dbReference type="CDD" id="cd01335">
    <property type="entry name" value="Radical_SAM"/>
    <property type="match status" value="1"/>
</dbReference>
<comment type="caution">
    <text evidence="7">The sequence shown here is derived from an EMBL/GenBank/DDBJ whole genome shotgun (WGS) entry which is preliminary data.</text>
</comment>
<dbReference type="Pfam" id="PF04055">
    <property type="entry name" value="Radical_SAM"/>
    <property type="match status" value="1"/>
</dbReference>
<comment type="cofactor">
    <cofactor evidence="1">
        <name>[4Fe-4S] cluster</name>
        <dbReference type="ChEBI" id="CHEBI:49883"/>
    </cofactor>
</comment>
<reference evidence="7" key="1">
    <citation type="journal article" date="2020" name="mSystems">
        <title>Genome- and Community-Level Interaction Insights into Carbon Utilization and Element Cycling Functions of Hydrothermarchaeota in Hydrothermal Sediment.</title>
        <authorList>
            <person name="Zhou Z."/>
            <person name="Liu Y."/>
            <person name="Xu W."/>
            <person name="Pan J."/>
            <person name="Luo Z.H."/>
            <person name="Li M."/>
        </authorList>
    </citation>
    <scope>NUCLEOTIDE SEQUENCE [LARGE SCALE GENOMIC DNA]</scope>
    <source>
        <strain evidence="7">HyVt-115</strain>
    </source>
</reference>
<feature type="domain" description="Radical SAM core" evidence="6">
    <location>
        <begin position="26"/>
        <end position="164"/>
    </location>
</feature>
<dbReference type="GO" id="GO:0046872">
    <property type="term" value="F:metal ion binding"/>
    <property type="evidence" value="ECO:0007669"/>
    <property type="project" value="UniProtKB-KW"/>
</dbReference>
<gene>
    <name evidence="7" type="ORF">ENF32_05055</name>
</gene>
<evidence type="ECO:0000256" key="5">
    <source>
        <dbReference type="ARBA" id="ARBA00023014"/>
    </source>
</evidence>
<dbReference type="AlphaFoldDB" id="A0A7C0YBJ6"/>
<evidence type="ECO:0000259" key="6">
    <source>
        <dbReference type="PROSITE" id="PS51918"/>
    </source>
</evidence>
<dbReference type="GO" id="GO:0051536">
    <property type="term" value="F:iron-sulfur cluster binding"/>
    <property type="evidence" value="ECO:0007669"/>
    <property type="project" value="UniProtKB-KW"/>
</dbReference>
<evidence type="ECO:0000256" key="2">
    <source>
        <dbReference type="ARBA" id="ARBA00022691"/>
    </source>
</evidence>
<evidence type="ECO:0000256" key="4">
    <source>
        <dbReference type="ARBA" id="ARBA00023004"/>
    </source>
</evidence>
<dbReference type="Proteomes" id="UP000885690">
    <property type="component" value="Unassembled WGS sequence"/>
</dbReference>
<dbReference type="SUPFAM" id="SSF102114">
    <property type="entry name" value="Radical SAM enzymes"/>
    <property type="match status" value="1"/>
</dbReference>
<keyword evidence="3" id="KW-0479">Metal-binding</keyword>
<evidence type="ECO:0000313" key="7">
    <source>
        <dbReference type="EMBL" id="HDD53418.1"/>
    </source>
</evidence>
<evidence type="ECO:0000256" key="3">
    <source>
        <dbReference type="ARBA" id="ARBA00022723"/>
    </source>
</evidence>
<proteinExistence type="predicted"/>
<keyword evidence="4" id="KW-0408">Iron</keyword>
<dbReference type="PANTHER" id="PTHR11228:SF35">
    <property type="entry name" value="MOLYBDENUM COFACTOR BIOSYNTHESIS PROTEIN A-RELATED"/>
    <property type="match status" value="1"/>
</dbReference>
<keyword evidence="5" id="KW-0411">Iron-sulfur</keyword>
<evidence type="ECO:0000256" key="1">
    <source>
        <dbReference type="ARBA" id="ARBA00001966"/>
    </source>
</evidence>
<protein>
    <submittedName>
        <fullName evidence="7">Radical SAM protein</fullName>
    </submittedName>
</protein>
<dbReference type="InterPro" id="IPR058240">
    <property type="entry name" value="rSAM_sf"/>
</dbReference>
<dbReference type="PANTHER" id="PTHR11228">
    <property type="entry name" value="RADICAL SAM DOMAIN PROTEIN"/>
    <property type="match status" value="1"/>
</dbReference>
<dbReference type="GO" id="GO:0003824">
    <property type="term" value="F:catalytic activity"/>
    <property type="evidence" value="ECO:0007669"/>
    <property type="project" value="InterPro"/>
</dbReference>
<dbReference type="Gene3D" id="3.20.20.70">
    <property type="entry name" value="Aldolase class I"/>
    <property type="match status" value="1"/>
</dbReference>
<dbReference type="InterPro" id="IPR013785">
    <property type="entry name" value="Aldolase_TIM"/>
</dbReference>
<sequence length="164" mass="18980">MRRYYLPQETGTLKALYKRLIRKERPLPPFPRVVQIQTKSGCNARCVFCPNSIVGPKLTHGEMEWDLFTKIADEITRHPVARISPYLMNEPLLDRRLGDKIRYLVDRKQPDTVIKINSNGALLDDEMGEQLIESGLDRINFSVHGIRKETYESQMVGLKLEKVL</sequence>
<organism evidence="7">
    <name type="scientific">Thermosulfidibacter takaii</name>
    <dbReference type="NCBI Taxonomy" id="412593"/>
    <lineage>
        <taxon>Bacteria</taxon>
        <taxon>Pseudomonadati</taxon>
        <taxon>Thermosulfidibacterota</taxon>
        <taxon>Thermosulfidibacteria</taxon>
        <taxon>Thermosulfidibacterales</taxon>
        <taxon>Thermosulfidibacteraceae</taxon>
    </lineage>
</organism>
<feature type="non-terminal residue" evidence="7">
    <location>
        <position position="164"/>
    </location>
</feature>
<keyword evidence="2" id="KW-0949">S-adenosyl-L-methionine</keyword>
<accession>A0A7C0YBJ6</accession>
<dbReference type="EMBL" id="DQWS01000186">
    <property type="protein sequence ID" value="HDD53418.1"/>
    <property type="molecule type" value="Genomic_DNA"/>
</dbReference>
<dbReference type="SFLD" id="SFLDS00029">
    <property type="entry name" value="Radical_SAM"/>
    <property type="match status" value="1"/>
</dbReference>
<dbReference type="InterPro" id="IPR050377">
    <property type="entry name" value="Radical_SAM_PqqE_MftC-like"/>
</dbReference>
<dbReference type="InterPro" id="IPR007197">
    <property type="entry name" value="rSAM"/>
</dbReference>
<dbReference type="SFLD" id="SFLDG01067">
    <property type="entry name" value="SPASM/twitch_domain_containing"/>
    <property type="match status" value="1"/>
</dbReference>
<dbReference type="PROSITE" id="PS51918">
    <property type="entry name" value="RADICAL_SAM"/>
    <property type="match status" value="1"/>
</dbReference>